<dbReference type="CDD" id="cd00371">
    <property type="entry name" value="HMA"/>
    <property type="match status" value="1"/>
</dbReference>
<sequence>MAPVILAMDVHCDSCAKKIRKAVMKMPGAESVSASFETGFVVVEGTADAAALRAHLQAKTKKNVIVVSDGTHAGEDSGAAGTDAATAGAPAAAPIVLEMELHCRRCHGQDGRGGAPGGGDRDGGRVGGGHEPRGQDAEAREGGQRPTERGRGRVRTRAAEGGGGAADAGDVRWAVVVVRCRPSGPGRILL</sequence>
<dbReference type="PANTHER" id="PTHR46413:SF6">
    <property type="entry name" value="HMA DOMAIN-CONTAINING PROTEIN"/>
    <property type="match status" value="1"/>
</dbReference>
<dbReference type="SUPFAM" id="SSF55008">
    <property type="entry name" value="HMA, heavy metal-associated domain"/>
    <property type="match status" value="1"/>
</dbReference>
<evidence type="ECO:0000259" key="2">
    <source>
        <dbReference type="PROSITE" id="PS50846"/>
    </source>
</evidence>
<feature type="domain" description="HMA" evidence="2">
    <location>
        <begin position="1"/>
        <end position="64"/>
    </location>
</feature>
<dbReference type="AlphaFoldDB" id="A0A835AZ46"/>
<dbReference type="Pfam" id="PF00403">
    <property type="entry name" value="HMA"/>
    <property type="match status" value="1"/>
</dbReference>
<dbReference type="PROSITE" id="PS50846">
    <property type="entry name" value="HMA_2"/>
    <property type="match status" value="1"/>
</dbReference>
<dbReference type="InterPro" id="IPR036163">
    <property type="entry name" value="HMA_dom_sf"/>
</dbReference>
<keyword evidence="4" id="KW-1185">Reference proteome</keyword>
<gene>
    <name evidence="3" type="ORF">HU200_049305</name>
</gene>
<dbReference type="InterPro" id="IPR006121">
    <property type="entry name" value="HMA_dom"/>
</dbReference>
<dbReference type="OrthoDB" id="694602at2759"/>
<accession>A0A835AZ46</accession>
<dbReference type="EMBL" id="JACEFO010002219">
    <property type="protein sequence ID" value="KAF8672617.1"/>
    <property type="molecule type" value="Genomic_DNA"/>
</dbReference>
<dbReference type="PANTHER" id="PTHR46413">
    <property type="entry name" value="HEAVY METAL-ASSOCIATED ISOPRENYLATED PLANT PROTEIN 6"/>
    <property type="match status" value="1"/>
</dbReference>
<comment type="caution">
    <text evidence="3">The sequence shown here is derived from an EMBL/GenBank/DDBJ whole genome shotgun (WGS) entry which is preliminary data.</text>
</comment>
<dbReference type="InterPro" id="IPR044594">
    <property type="entry name" value="HIPP01/3/5/6"/>
</dbReference>
<evidence type="ECO:0000256" key="1">
    <source>
        <dbReference type="SAM" id="MobiDB-lite"/>
    </source>
</evidence>
<evidence type="ECO:0000313" key="3">
    <source>
        <dbReference type="EMBL" id="KAF8672617.1"/>
    </source>
</evidence>
<feature type="compositionally biased region" description="Basic and acidic residues" evidence="1">
    <location>
        <begin position="119"/>
        <end position="151"/>
    </location>
</feature>
<evidence type="ECO:0000313" key="4">
    <source>
        <dbReference type="Proteomes" id="UP000636709"/>
    </source>
</evidence>
<name>A0A835AZ46_9POAL</name>
<organism evidence="3 4">
    <name type="scientific">Digitaria exilis</name>
    <dbReference type="NCBI Taxonomy" id="1010633"/>
    <lineage>
        <taxon>Eukaryota</taxon>
        <taxon>Viridiplantae</taxon>
        <taxon>Streptophyta</taxon>
        <taxon>Embryophyta</taxon>
        <taxon>Tracheophyta</taxon>
        <taxon>Spermatophyta</taxon>
        <taxon>Magnoliopsida</taxon>
        <taxon>Liliopsida</taxon>
        <taxon>Poales</taxon>
        <taxon>Poaceae</taxon>
        <taxon>PACMAD clade</taxon>
        <taxon>Panicoideae</taxon>
        <taxon>Panicodae</taxon>
        <taxon>Paniceae</taxon>
        <taxon>Anthephorinae</taxon>
        <taxon>Digitaria</taxon>
    </lineage>
</organism>
<protein>
    <recommendedName>
        <fullName evidence="2">HMA domain-containing protein</fullName>
    </recommendedName>
</protein>
<proteinExistence type="predicted"/>
<dbReference type="Proteomes" id="UP000636709">
    <property type="component" value="Unassembled WGS sequence"/>
</dbReference>
<dbReference type="GO" id="GO:0046872">
    <property type="term" value="F:metal ion binding"/>
    <property type="evidence" value="ECO:0007669"/>
    <property type="project" value="InterPro"/>
</dbReference>
<feature type="region of interest" description="Disordered" evidence="1">
    <location>
        <begin position="107"/>
        <end position="167"/>
    </location>
</feature>
<dbReference type="Gene3D" id="3.30.70.100">
    <property type="match status" value="1"/>
</dbReference>
<reference evidence="3" key="1">
    <citation type="submission" date="2020-07" db="EMBL/GenBank/DDBJ databases">
        <title>Genome sequence and genetic diversity analysis of an under-domesticated orphan crop, white fonio (Digitaria exilis).</title>
        <authorList>
            <person name="Bennetzen J.L."/>
            <person name="Chen S."/>
            <person name="Ma X."/>
            <person name="Wang X."/>
            <person name="Yssel A.E.J."/>
            <person name="Chaluvadi S.R."/>
            <person name="Johnson M."/>
            <person name="Gangashetty P."/>
            <person name="Hamidou F."/>
            <person name="Sanogo M.D."/>
            <person name="Zwaenepoel A."/>
            <person name="Wallace J."/>
            <person name="Van De Peer Y."/>
            <person name="Van Deynze A."/>
        </authorList>
    </citation>
    <scope>NUCLEOTIDE SEQUENCE</scope>
    <source>
        <tissue evidence="3">Leaves</tissue>
    </source>
</reference>